<proteinExistence type="predicted"/>
<gene>
    <name evidence="2" type="ORF">ACFOZ4_13685</name>
</gene>
<reference evidence="3" key="1">
    <citation type="journal article" date="2019" name="Int. J. Syst. Evol. Microbiol.">
        <title>The Global Catalogue of Microorganisms (GCM) 10K type strain sequencing project: providing services to taxonomists for standard genome sequencing and annotation.</title>
        <authorList>
            <consortium name="The Broad Institute Genomics Platform"/>
            <consortium name="The Broad Institute Genome Sequencing Center for Infectious Disease"/>
            <person name="Wu L."/>
            <person name="Ma J."/>
        </authorList>
    </citation>
    <scope>NUCLEOTIDE SEQUENCE [LARGE SCALE GENOMIC DNA]</scope>
    <source>
        <strain evidence="3">CGMCC 4.7289</strain>
    </source>
</reference>
<comment type="caution">
    <text evidence="2">The sequence shown here is derived from an EMBL/GenBank/DDBJ whole genome shotgun (WGS) entry which is preliminary data.</text>
</comment>
<dbReference type="RefSeq" id="WP_253755371.1">
    <property type="nucleotide sequence ID" value="NZ_JAMZDZ010000001.1"/>
</dbReference>
<feature type="transmembrane region" description="Helical" evidence="1">
    <location>
        <begin position="100"/>
        <end position="122"/>
    </location>
</feature>
<evidence type="ECO:0000256" key="1">
    <source>
        <dbReference type="SAM" id="Phobius"/>
    </source>
</evidence>
<feature type="transmembrane region" description="Helical" evidence="1">
    <location>
        <begin position="73"/>
        <end position="93"/>
    </location>
</feature>
<keyword evidence="1" id="KW-0812">Transmembrane</keyword>
<evidence type="ECO:0000313" key="3">
    <source>
        <dbReference type="Proteomes" id="UP001595816"/>
    </source>
</evidence>
<evidence type="ECO:0000313" key="2">
    <source>
        <dbReference type="EMBL" id="MFC4131658.1"/>
    </source>
</evidence>
<dbReference type="EMBL" id="JBHSAY010000006">
    <property type="protein sequence ID" value="MFC4131658.1"/>
    <property type="molecule type" value="Genomic_DNA"/>
</dbReference>
<keyword evidence="1" id="KW-1133">Transmembrane helix</keyword>
<protein>
    <submittedName>
        <fullName evidence="2">Uncharacterized protein</fullName>
    </submittedName>
</protein>
<dbReference type="Proteomes" id="UP001595816">
    <property type="component" value="Unassembled WGS sequence"/>
</dbReference>
<sequence length="158" mass="16359">MARTRTVAGAGTIGTALLVLLFGSQPIVEWVNKHTQPDEAFGWFMRVLTWPRWAFGPVDGSAGSMRRLLADDLRALLLILFVAVILAVGAKTASGVSAFILGWAAVIFAAALAAFITAFILADPSLLTALQLAAAGSAYGLFAGWIVGAITVTGKAAG</sequence>
<keyword evidence="1" id="KW-0472">Membrane</keyword>
<accession>A0ABV8LMW9</accession>
<name>A0ABV8LMW9_9ACTN</name>
<organism evidence="2 3">
    <name type="scientific">Hamadaea flava</name>
    <dbReference type="NCBI Taxonomy" id="1742688"/>
    <lineage>
        <taxon>Bacteria</taxon>
        <taxon>Bacillati</taxon>
        <taxon>Actinomycetota</taxon>
        <taxon>Actinomycetes</taxon>
        <taxon>Micromonosporales</taxon>
        <taxon>Micromonosporaceae</taxon>
        <taxon>Hamadaea</taxon>
    </lineage>
</organism>
<feature type="transmembrane region" description="Helical" evidence="1">
    <location>
        <begin position="128"/>
        <end position="152"/>
    </location>
</feature>
<keyword evidence="3" id="KW-1185">Reference proteome</keyword>